<name>E2NET8_9BACE</name>
<reference evidence="7 8" key="1">
    <citation type="submission" date="2008-12" db="EMBL/GenBank/DDBJ databases">
        <authorList>
            <person name="Fulton L."/>
            <person name="Clifton S."/>
            <person name="Fulton B."/>
            <person name="Xu J."/>
            <person name="Minx P."/>
            <person name="Pepin K.H."/>
            <person name="Johnson M."/>
            <person name="Bhonagiri V."/>
            <person name="Nash W.E."/>
            <person name="Mardis E.R."/>
            <person name="Wilson R.K."/>
        </authorList>
    </citation>
    <scope>NUCLEOTIDE SEQUENCE [LARGE SCALE GENOMIC DNA]</scope>
    <source>
        <strain evidence="7 8">DSM 14838</strain>
    </source>
</reference>
<evidence type="ECO:0000256" key="2">
    <source>
        <dbReference type="RuleBase" id="RU361185"/>
    </source>
</evidence>
<dbReference type="InterPro" id="IPR048395">
    <property type="entry name" value="Glyco_hydro_31_C"/>
</dbReference>
<dbReference type="GO" id="GO:0005975">
    <property type="term" value="P:carbohydrate metabolic process"/>
    <property type="evidence" value="ECO:0007669"/>
    <property type="project" value="InterPro"/>
</dbReference>
<dbReference type="AlphaFoldDB" id="E2NET8"/>
<evidence type="ECO:0000259" key="6">
    <source>
        <dbReference type="Pfam" id="PF21365"/>
    </source>
</evidence>
<dbReference type="InterPro" id="IPR011013">
    <property type="entry name" value="Gal_mutarotase_sf_dom"/>
</dbReference>
<evidence type="ECO:0000256" key="1">
    <source>
        <dbReference type="ARBA" id="ARBA00007806"/>
    </source>
</evidence>
<dbReference type="GO" id="GO:0030246">
    <property type="term" value="F:carbohydrate binding"/>
    <property type="evidence" value="ECO:0007669"/>
    <property type="project" value="InterPro"/>
</dbReference>
<dbReference type="Pfam" id="PF13802">
    <property type="entry name" value="Gal_mutarotas_2"/>
    <property type="match status" value="1"/>
</dbReference>
<dbReference type="Gene3D" id="2.60.40.1180">
    <property type="entry name" value="Golgi alpha-mannosidase II"/>
    <property type="match status" value="2"/>
</dbReference>
<feature type="domain" description="Glycoside hydrolase family 31 N-terminal" evidence="4">
    <location>
        <begin position="49"/>
        <end position="216"/>
    </location>
</feature>
<keyword evidence="2 7" id="KW-0378">Hydrolase</keyword>
<dbReference type="EMBL" id="ACCH01000197">
    <property type="protein sequence ID" value="EEF89568.1"/>
    <property type="molecule type" value="Genomic_DNA"/>
</dbReference>
<evidence type="ECO:0000313" key="7">
    <source>
        <dbReference type="EMBL" id="EEF89568.1"/>
    </source>
</evidence>
<dbReference type="PANTHER" id="PTHR43863:SF2">
    <property type="entry name" value="MALTASE-GLUCOAMYLASE"/>
    <property type="match status" value="1"/>
</dbReference>
<evidence type="ECO:0000313" key="8">
    <source>
        <dbReference type="Proteomes" id="UP000003711"/>
    </source>
</evidence>
<comment type="similarity">
    <text evidence="1 2">Belongs to the glycosyl hydrolase 31 family.</text>
</comment>
<dbReference type="SUPFAM" id="SSF51011">
    <property type="entry name" value="Glycosyl hydrolase domain"/>
    <property type="match status" value="1"/>
</dbReference>
<dbReference type="Pfam" id="PF01055">
    <property type="entry name" value="Glyco_hydro_31_2nd"/>
    <property type="match status" value="1"/>
</dbReference>
<dbReference type="InterPro" id="IPR025887">
    <property type="entry name" value="Glyco_hydro_31_N_dom"/>
</dbReference>
<dbReference type="GO" id="GO:0004553">
    <property type="term" value="F:hydrolase activity, hydrolyzing O-glycosyl compounds"/>
    <property type="evidence" value="ECO:0007669"/>
    <property type="project" value="InterPro"/>
</dbReference>
<dbReference type="Gene3D" id="2.60.40.1760">
    <property type="entry name" value="glycosyl hydrolase (family 31)"/>
    <property type="match status" value="1"/>
</dbReference>
<feature type="domain" description="Glycosyl hydrolase family 31 C-terminal" evidence="6">
    <location>
        <begin position="586"/>
        <end position="672"/>
    </location>
</feature>
<dbReference type="InterPro" id="IPR051816">
    <property type="entry name" value="Glycosyl_Hydrolase_31"/>
</dbReference>
<dbReference type="HOGENOM" id="CLU_000631_7_2_10"/>
<dbReference type="SUPFAM" id="SSF74650">
    <property type="entry name" value="Galactose mutarotase-like"/>
    <property type="match status" value="1"/>
</dbReference>
<dbReference type="CDD" id="cd06589">
    <property type="entry name" value="GH31"/>
    <property type="match status" value="1"/>
</dbReference>
<dbReference type="Gene3D" id="3.20.20.80">
    <property type="entry name" value="Glycosidases"/>
    <property type="match status" value="1"/>
</dbReference>
<evidence type="ECO:0000259" key="3">
    <source>
        <dbReference type="Pfam" id="PF01055"/>
    </source>
</evidence>
<evidence type="ECO:0000259" key="4">
    <source>
        <dbReference type="Pfam" id="PF13802"/>
    </source>
</evidence>
<dbReference type="EC" id="3.2.1.-" evidence="7"/>
<comment type="caution">
    <text evidence="7">The sequence shown here is derived from an EMBL/GenBank/DDBJ whole genome shotgun (WGS) entry which is preliminary data.</text>
</comment>
<reference evidence="7 8" key="2">
    <citation type="submission" date="2009-01" db="EMBL/GenBank/DDBJ databases">
        <title>Draft genome sequence of Bacteroides cellulosilyticus (DSM 14838).</title>
        <authorList>
            <person name="Sudarsanam P."/>
            <person name="Ley R."/>
            <person name="Guruge J."/>
            <person name="Turnbaugh P.J."/>
            <person name="Mahowald M."/>
            <person name="Liep D."/>
            <person name="Gordon J."/>
        </authorList>
    </citation>
    <scope>NUCLEOTIDE SEQUENCE [LARGE SCALE GENOMIC DNA]</scope>
    <source>
        <strain evidence="7 8">DSM 14838</strain>
    </source>
</reference>
<dbReference type="SUPFAM" id="SSF51445">
    <property type="entry name" value="(Trans)glycosidases"/>
    <property type="match status" value="1"/>
</dbReference>
<keyword evidence="2 7" id="KW-0326">Glycosidase</keyword>
<accession>E2NET8</accession>
<feature type="domain" description="DUF5110" evidence="5">
    <location>
        <begin position="688"/>
        <end position="749"/>
    </location>
</feature>
<organism evidence="7 8">
    <name type="scientific">Bacteroides cellulosilyticus DSM 14838</name>
    <dbReference type="NCBI Taxonomy" id="537012"/>
    <lineage>
        <taxon>Bacteria</taxon>
        <taxon>Pseudomonadati</taxon>
        <taxon>Bacteroidota</taxon>
        <taxon>Bacteroidia</taxon>
        <taxon>Bacteroidales</taxon>
        <taxon>Bacteroidaceae</taxon>
        <taxon>Bacteroides</taxon>
    </lineage>
</organism>
<dbReference type="InterPro" id="IPR000322">
    <property type="entry name" value="Glyco_hydro_31_TIM"/>
</dbReference>
<dbReference type="Proteomes" id="UP000003711">
    <property type="component" value="Unassembled WGS sequence"/>
</dbReference>
<dbReference type="InterPro" id="IPR017853">
    <property type="entry name" value="GH"/>
</dbReference>
<dbReference type="Pfam" id="PF21365">
    <property type="entry name" value="Glyco_hydro_31_3rd"/>
    <property type="match status" value="1"/>
</dbReference>
<gene>
    <name evidence="7" type="ORF">BACCELL_02808</name>
</gene>
<dbReference type="Pfam" id="PF17137">
    <property type="entry name" value="DUF5110"/>
    <property type="match status" value="1"/>
</dbReference>
<protein>
    <submittedName>
        <fullName evidence="7">Glycosyl hydrolase, family 31</fullName>
        <ecNumber evidence="7">3.2.1.-</ecNumber>
    </submittedName>
</protein>
<feature type="domain" description="Glycoside hydrolase family 31 TIM barrel" evidence="3">
    <location>
        <begin position="258"/>
        <end position="577"/>
    </location>
</feature>
<evidence type="ECO:0000259" key="5">
    <source>
        <dbReference type="Pfam" id="PF17137"/>
    </source>
</evidence>
<proteinExistence type="inferred from homology"/>
<dbReference type="InterPro" id="IPR013780">
    <property type="entry name" value="Glyco_hydro_b"/>
</dbReference>
<dbReference type="PANTHER" id="PTHR43863">
    <property type="entry name" value="HYDROLASE, PUTATIVE (AFU_ORTHOLOGUE AFUA_1G03140)-RELATED"/>
    <property type="match status" value="1"/>
</dbReference>
<dbReference type="CDD" id="cd14752">
    <property type="entry name" value="GH31_N"/>
    <property type="match status" value="1"/>
</dbReference>
<sequence length="810" mass="93314">MIMVINGAMRYYILSILLLGGTSSLWAGSFVLKHKKKNECVWTNGERSVRLQLCSPDMVRFTKSRSLFFEENEPWMVVNYQWERVSYSLTENESDYRIKTDSLEVCLSKSDASVRIHYNRGHSVWQELSSMHYDGNSVYNNCRLLPDEHFFGFGERMDFFDQRGKKIYLNVERGNGPKPAVGNKDVLRANYCPVPFFMSSAGYGIFFHTAYPTTWDMGESTPDTYSFSAENGELDYYFLYGDFYHLIDCYTSLTGKSPLMPKKAYGLHLGTYSGGTWKHEDQTSDRYPVQLAEKMRSLGIPFDLMWLDSTWRKFKSGGNGASTFEWRETFDNPRKMFQKLEDMHVMAGLHVRSIVDNGDSLHLLDEAREAGVLYPGAKKEGLINFFDCKASDWWLENAVSKLADIGCRFLKTDVGSALTVSSDVQGEEAVKAKSDHNLFPLAYAAAPYDYYMKKSGLRGFNHTREGYAGIQRYPFIWAGDWGSEWQWFAPMIVGGLNIGLSGVGYWSHCMGGFEQYSPRDTELYMRWVQFGMFSPVSILVGMDHPHYHEPWTYGDEALRNFIKYDSLRYALLPYIYSTGYEMYQTGRPMMRPLLLDSPKDYNVYSVTDQYLFGDHIMVCPVTVKGALSRFIYFPEGIWFRFGSNERFMGKQYKSFLTPVDELPLFVKGGAIIPMQKVVQYIGEQSIGELILQVYPGGNSSFDWYDDDGETMDYQRGVYSLVRFSSEWGASEWKFTITPQCKAYRNKVNSYLIQMYRNTVPVEVSYNGVRLVRADVITEKSGGEGWEYDPATQLMTIRVNRQDKESQIRVR</sequence>
<dbReference type="InterPro" id="IPR033403">
    <property type="entry name" value="DUF5110"/>
</dbReference>